<dbReference type="EMBL" id="JAPFFF010000410">
    <property type="protein sequence ID" value="KAK8834429.1"/>
    <property type="molecule type" value="Genomic_DNA"/>
</dbReference>
<comment type="catalytic activity">
    <reaction evidence="1">
        <text>[E2 ubiquitin-conjugating enzyme]-S-ubiquitinyl-L-cysteine + [acceptor protein]-L-lysine = [E2 ubiquitin-conjugating enzyme]-L-cysteine + [acceptor protein]-N(6)-ubiquitinyl-L-lysine.</text>
        <dbReference type="EC" id="2.3.2.31"/>
    </reaction>
</comment>
<keyword evidence="11" id="KW-1133">Transmembrane helix</keyword>
<keyword evidence="7" id="KW-0833">Ubl conjugation pathway</keyword>
<evidence type="ECO:0000256" key="4">
    <source>
        <dbReference type="ARBA" id="ARBA00022723"/>
    </source>
</evidence>
<keyword evidence="11" id="KW-0472">Membrane</keyword>
<dbReference type="InterPro" id="IPR001841">
    <property type="entry name" value="Znf_RING"/>
</dbReference>
<feature type="transmembrane region" description="Helical" evidence="11">
    <location>
        <begin position="720"/>
        <end position="741"/>
    </location>
</feature>
<dbReference type="InterPro" id="IPR031127">
    <property type="entry name" value="E3_UB_ligase_RBR"/>
</dbReference>
<comment type="caution">
    <text evidence="15">The sequence shown here is derived from an EMBL/GenBank/DDBJ whole genome shotgun (WGS) entry which is preliminary data.</text>
</comment>
<evidence type="ECO:0000256" key="8">
    <source>
        <dbReference type="ARBA" id="ARBA00022833"/>
    </source>
</evidence>
<dbReference type="Gene3D" id="3.30.40.10">
    <property type="entry name" value="Zinc/RING finger domain, C3HC4 (zinc finger)"/>
    <property type="match status" value="1"/>
</dbReference>
<reference evidence="15 16" key="1">
    <citation type="submission" date="2024-04" db="EMBL/GenBank/DDBJ databases">
        <title>Tritrichomonas musculus Genome.</title>
        <authorList>
            <person name="Alves-Ferreira E."/>
            <person name="Grigg M."/>
            <person name="Lorenzi H."/>
            <person name="Galac M."/>
        </authorList>
    </citation>
    <scope>NUCLEOTIDE SEQUENCE [LARGE SCALE GENOMIC DNA]</scope>
    <source>
        <strain evidence="15 16">EAF2021</strain>
    </source>
</reference>
<organism evidence="15 16">
    <name type="scientific">Tritrichomonas musculus</name>
    <dbReference type="NCBI Taxonomy" id="1915356"/>
    <lineage>
        <taxon>Eukaryota</taxon>
        <taxon>Metamonada</taxon>
        <taxon>Parabasalia</taxon>
        <taxon>Tritrichomonadida</taxon>
        <taxon>Tritrichomonadidae</taxon>
        <taxon>Tritrichomonas</taxon>
    </lineage>
</organism>
<evidence type="ECO:0000259" key="13">
    <source>
        <dbReference type="PROSITE" id="PS51873"/>
    </source>
</evidence>
<evidence type="ECO:0000259" key="12">
    <source>
        <dbReference type="PROSITE" id="PS50089"/>
    </source>
</evidence>
<dbReference type="EC" id="2.3.2.31" evidence="2"/>
<dbReference type="Proteomes" id="UP001470230">
    <property type="component" value="Unassembled WGS sequence"/>
</dbReference>
<evidence type="ECO:0000256" key="10">
    <source>
        <dbReference type="SAM" id="Coils"/>
    </source>
</evidence>
<keyword evidence="5" id="KW-0677">Repeat</keyword>
<keyword evidence="11" id="KW-0812">Transmembrane</keyword>
<evidence type="ECO:0000256" key="5">
    <source>
        <dbReference type="ARBA" id="ARBA00022737"/>
    </source>
</evidence>
<feature type="coiled-coil region" evidence="10">
    <location>
        <begin position="420"/>
        <end position="472"/>
    </location>
</feature>
<sequence length="801" mass="93213">MCCQEVDFAFIEDVGQKVNELLMNDANQVEWFNSVIEEYNLNGQYPPDLISEIIDYLTSADDEYYAQLAENIQLIIQDEDNIENLLGYIYFPATNEEEDTKCDDNINSPSFSGGIVSNDQDDFNEDESDSKAYFRRCIKKIMQTFHLSHDISYVLCKKFRLNQDKIISNWISSKDEILKSLRIQVGSEMVPDLKSPLSIRKCGIGECPICYDETELFELYCGHKTCQECLIADIKQLVTDKKTPVCRQTNEEDNTSCNALIIFDSVKNFLREDDELFESFEKIVFDNDIITNLNTKQCPNEFCDGVITPLNELACHVGVCPKCGSAVCLKCNEECHGPFSSCSKIKSFMEYSDVMKNLSEEQYKWLQKSQRITQVHSASIKHCYSIDVENLTFKNHDLNKKLKRQINYLTQAIKTIQYTIEELQKNEEKNHQEIEELKLKKKHKETLKEECKKEIDDNNNKLSAELELLDIEQKYLLVAFADLKHCNRALFRLEMEMNKRALEKANLMDMKEIMELEEKRLRDILPFNKRGENKKEEEEEENEVANMLETALLMDSDNIKSESFITSCYKRCPRCTTPIEKTIGCNHMNCQICNCYFCYNCGVEFDADGYCGCGQDTIHYRPPQSNDSGNFGTRMKIPHNPMDFNKRVDYLRYSYCYANFQKNKKIYSNLFSEFKTTKNKKPEPGTIGIPDSALCARNRIARVLLKNVEKSEIKMKTYRIMNVALFAQSVIMWSFPTLYYIGAERDKENMFSYKLNCLQDVFKKYLKLIEEPKDSFLVDFERFIDVLLKQIKDILVIGEAI</sequence>
<dbReference type="Gene3D" id="1.20.120.1750">
    <property type="match status" value="1"/>
</dbReference>
<evidence type="ECO:0000256" key="6">
    <source>
        <dbReference type="ARBA" id="ARBA00022771"/>
    </source>
</evidence>
<dbReference type="CDD" id="cd20336">
    <property type="entry name" value="Rcat_RBR"/>
    <property type="match status" value="1"/>
</dbReference>
<dbReference type="InterPro" id="IPR044066">
    <property type="entry name" value="TRIAD_supradom"/>
</dbReference>
<keyword evidence="6 9" id="KW-0863">Zinc-finger</keyword>
<name>A0ABR2I554_9EUKA</name>
<gene>
    <name evidence="15" type="ORF">M9Y10_016023</name>
    <name evidence="14" type="ORF">M9Y10_030622</name>
</gene>
<dbReference type="CDD" id="cd20335">
    <property type="entry name" value="BRcat_RBR"/>
    <property type="match status" value="1"/>
</dbReference>
<evidence type="ECO:0000256" key="2">
    <source>
        <dbReference type="ARBA" id="ARBA00012251"/>
    </source>
</evidence>
<proteinExistence type="predicted"/>
<dbReference type="SMART" id="SM00184">
    <property type="entry name" value="RING"/>
    <property type="match status" value="1"/>
</dbReference>
<accession>A0ABR2I554</accession>
<keyword evidence="3" id="KW-0808">Transferase</keyword>
<evidence type="ECO:0000256" key="1">
    <source>
        <dbReference type="ARBA" id="ARBA00001798"/>
    </source>
</evidence>
<dbReference type="PANTHER" id="PTHR11685">
    <property type="entry name" value="RBR FAMILY RING FINGER AND IBR DOMAIN-CONTAINING"/>
    <property type="match status" value="1"/>
</dbReference>
<dbReference type="SMART" id="SM00647">
    <property type="entry name" value="IBR"/>
    <property type="match status" value="2"/>
</dbReference>
<feature type="domain" description="RING-type" evidence="13">
    <location>
        <begin position="203"/>
        <end position="617"/>
    </location>
</feature>
<dbReference type="EMBL" id="JAPFFF010000020">
    <property type="protein sequence ID" value="KAK8857617.1"/>
    <property type="molecule type" value="Genomic_DNA"/>
</dbReference>
<evidence type="ECO:0000256" key="7">
    <source>
        <dbReference type="ARBA" id="ARBA00022786"/>
    </source>
</evidence>
<dbReference type="PROSITE" id="PS50089">
    <property type="entry name" value="ZF_RING_2"/>
    <property type="match status" value="1"/>
</dbReference>
<dbReference type="InterPro" id="IPR002867">
    <property type="entry name" value="IBR_dom"/>
</dbReference>
<keyword evidence="4" id="KW-0479">Metal-binding</keyword>
<evidence type="ECO:0000256" key="9">
    <source>
        <dbReference type="PROSITE-ProRule" id="PRU00175"/>
    </source>
</evidence>
<evidence type="ECO:0000313" key="16">
    <source>
        <dbReference type="Proteomes" id="UP001470230"/>
    </source>
</evidence>
<keyword evidence="8" id="KW-0862">Zinc</keyword>
<evidence type="ECO:0000313" key="14">
    <source>
        <dbReference type="EMBL" id="KAK8834429.1"/>
    </source>
</evidence>
<dbReference type="InterPro" id="IPR013083">
    <property type="entry name" value="Znf_RING/FYVE/PHD"/>
</dbReference>
<evidence type="ECO:0000256" key="3">
    <source>
        <dbReference type="ARBA" id="ARBA00022679"/>
    </source>
</evidence>
<dbReference type="Pfam" id="PF01485">
    <property type="entry name" value="IBR"/>
    <property type="match status" value="1"/>
</dbReference>
<dbReference type="SUPFAM" id="SSF57850">
    <property type="entry name" value="RING/U-box"/>
    <property type="match status" value="2"/>
</dbReference>
<feature type="domain" description="RING-type" evidence="12">
    <location>
        <begin position="207"/>
        <end position="247"/>
    </location>
</feature>
<protein>
    <recommendedName>
        <fullName evidence="2">RBR-type E3 ubiquitin transferase</fullName>
        <ecNumber evidence="2">2.3.2.31</ecNumber>
    </recommendedName>
</protein>
<keyword evidence="10" id="KW-0175">Coiled coil</keyword>
<dbReference type="PROSITE" id="PS51873">
    <property type="entry name" value="TRIAD"/>
    <property type="match status" value="1"/>
</dbReference>
<evidence type="ECO:0000256" key="11">
    <source>
        <dbReference type="SAM" id="Phobius"/>
    </source>
</evidence>
<keyword evidence="16" id="KW-1185">Reference proteome</keyword>
<evidence type="ECO:0000313" key="15">
    <source>
        <dbReference type="EMBL" id="KAK8857617.1"/>
    </source>
</evidence>